<sequence length="320" mass="35243">MPLFVSAPSSPFEPPSLIYHFLSSPLNCLAHYAYAVILFLRGPAYHPPVAAIRIVCLSDTHTKTPSSVPWGDVLIHAGDLANAGTVSEIQAQIDWIASLPHREKIVVAGNHDSFFDPSSRAASDAGKSIDWAGVHYLQHSSITLAFLDHNNRQLSVYGAPGIPQCGGDEFAFQYQRHDDQWTGKIPRDIDVLVTHTPPRYHLDLPAGMGCDHLLNEVWRVRPRAHIFGHVHAGYGRESVFWDEGQAAYERIRARDNAGLLWDLVSVSAWIDALRMLWCGLVGILWTQVWGGVDDGGVMVNASLAYRSTGKLGNAPQIVDI</sequence>
<dbReference type="Proteomes" id="UP000324767">
    <property type="component" value="Unassembled WGS sequence"/>
</dbReference>
<gene>
    <name evidence="2" type="ORF">FRX48_03712</name>
</gene>
<evidence type="ECO:0000259" key="1">
    <source>
        <dbReference type="Pfam" id="PF00149"/>
    </source>
</evidence>
<reference evidence="2 3" key="1">
    <citation type="submission" date="2019-09" db="EMBL/GenBank/DDBJ databases">
        <title>The hologenome of the rock-dwelling lichen Lasallia pustulata.</title>
        <authorList>
            <person name="Greshake Tzovaras B."/>
            <person name="Segers F."/>
            <person name="Bicker A."/>
            <person name="Dal Grande F."/>
            <person name="Otte J."/>
            <person name="Hankeln T."/>
            <person name="Schmitt I."/>
            <person name="Ebersberger I."/>
        </authorList>
    </citation>
    <scope>NUCLEOTIDE SEQUENCE [LARGE SCALE GENOMIC DNA]</scope>
    <source>
        <strain evidence="2">A1-1</strain>
    </source>
</reference>
<dbReference type="PANTHER" id="PTHR12905">
    <property type="entry name" value="METALLOPHOSPHOESTERASE"/>
    <property type="match status" value="1"/>
</dbReference>
<dbReference type="EMBL" id="VXIT01000005">
    <property type="protein sequence ID" value="KAA6412720.1"/>
    <property type="molecule type" value="Genomic_DNA"/>
</dbReference>
<dbReference type="InterPro" id="IPR029052">
    <property type="entry name" value="Metallo-depent_PP-like"/>
</dbReference>
<dbReference type="InterPro" id="IPR004843">
    <property type="entry name" value="Calcineurin-like_PHP"/>
</dbReference>
<dbReference type="InterPro" id="IPR051693">
    <property type="entry name" value="UPF0046_metallophosphoest"/>
</dbReference>
<protein>
    <recommendedName>
        <fullName evidence="1">Calcineurin-like phosphoesterase domain-containing protein</fullName>
    </recommendedName>
</protein>
<dbReference type="GO" id="GO:0016787">
    <property type="term" value="F:hydrolase activity"/>
    <property type="evidence" value="ECO:0007669"/>
    <property type="project" value="InterPro"/>
</dbReference>
<feature type="domain" description="Calcineurin-like phosphoesterase" evidence="1">
    <location>
        <begin position="53"/>
        <end position="232"/>
    </location>
</feature>
<dbReference type="CDD" id="cd07379">
    <property type="entry name" value="MPP_239FB"/>
    <property type="match status" value="1"/>
</dbReference>
<proteinExistence type="predicted"/>
<comment type="caution">
    <text evidence="2">The sequence shown here is derived from an EMBL/GenBank/DDBJ whole genome shotgun (WGS) entry which is preliminary data.</text>
</comment>
<dbReference type="OrthoDB" id="630188at2759"/>
<dbReference type="AlphaFoldDB" id="A0A5M8PT04"/>
<accession>A0A5M8PT04</accession>
<organism evidence="2 3">
    <name type="scientific">Lasallia pustulata</name>
    <dbReference type="NCBI Taxonomy" id="136370"/>
    <lineage>
        <taxon>Eukaryota</taxon>
        <taxon>Fungi</taxon>
        <taxon>Dikarya</taxon>
        <taxon>Ascomycota</taxon>
        <taxon>Pezizomycotina</taxon>
        <taxon>Lecanoromycetes</taxon>
        <taxon>OSLEUM clade</taxon>
        <taxon>Umbilicariomycetidae</taxon>
        <taxon>Umbilicariales</taxon>
        <taxon>Umbilicariaceae</taxon>
        <taxon>Lasallia</taxon>
    </lineage>
</organism>
<name>A0A5M8PT04_9LECA</name>
<dbReference type="PANTHER" id="PTHR12905:SF18">
    <property type="entry name" value="ESTER HYDROLASE, PUTATIVE (AFU_ORTHOLOGUE AFUA_4G03130)-RELATED"/>
    <property type="match status" value="1"/>
</dbReference>
<evidence type="ECO:0000313" key="2">
    <source>
        <dbReference type="EMBL" id="KAA6412720.1"/>
    </source>
</evidence>
<dbReference type="Pfam" id="PF00149">
    <property type="entry name" value="Metallophos"/>
    <property type="match status" value="1"/>
</dbReference>
<dbReference type="Gene3D" id="3.60.21.10">
    <property type="match status" value="1"/>
</dbReference>
<dbReference type="SUPFAM" id="SSF56300">
    <property type="entry name" value="Metallo-dependent phosphatases"/>
    <property type="match status" value="1"/>
</dbReference>
<evidence type="ECO:0000313" key="3">
    <source>
        <dbReference type="Proteomes" id="UP000324767"/>
    </source>
</evidence>